<dbReference type="EMBL" id="JBHUPA010000012">
    <property type="protein sequence ID" value="MFD2963944.1"/>
    <property type="molecule type" value="Genomic_DNA"/>
</dbReference>
<evidence type="ECO:0000313" key="4">
    <source>
        <dbReference type="Proteomes" id="UP001597560"/>
    </source>
</evidence>
<feature type="domain" description="DUF418" evidence="2">
    <location>
        <begin position="218"/>
        <end position="369"/>
    </location>
</feature>
<feature type="transmembrane region" description="Helical" evidence="1">
    <location>
        <begin position="324"/>
        <end position="343"/>
    </location>
</feature>
<sequence>MFNTYLTLTEPFEERKIQQPVRIDIIDALRGFCLFGIILAHAESIYRLSIGIHALSNTDKYISLILALFVHKKFYVIFSFLFGLSFSIQLKNARNREEKFSFKYIWRLIILFCIGFLHNLLYPFDILQIYAVIGLLLLTLKEVTGRNCLYIFIFFFLLSSLSFSYKEEIYTFISPLKIGGSYLPQFASRQISSGLFFMIIGLFIFGKWLGERDLLTFSRNVIVLRKCLIYSILSFIILWLSSHLFHDRLFQSKIFSFFMSVRLSAMELMLSSIYIFTFALGYLLFARISILKLEAFAAIGRMGLTNYIVQTVFFYALFHSNLNLSRAYGLSITILLAIIFYIAQIKISQWWFKKYKLGPLEWFWRISTDLKYRCNIHERNL</sequence>
<evidence type="ECO:0000259" key="2">
    <source>
        <dbReference type="Pfam" id="PF04235"/>
    </source>
</evidence>
<dbReference type="Pfam" id="PF04235">
    <property type="entry name" value="DUF418"/>
    <property type="match status" value="1"/>
</dbReference>
<feature type="transmembrane region" description="Helical" evidence="1">
    <location>
        <begin position="265"/>
        <end position="286"/>
    </location>
</feature>
<dbReference type="InterPro" id="IPR007349">
    <property type="entry name" value="DUF418"/>
</dbReference>
<name>A0ABW6B7F9_9SPHI</name>
<feature type="transmembrane region" description="Helical" evidence="1">
    <location>
        <begin position="61"/>
        <end position="84"/>
    </location>
</feature>
<feature type="transmembrane region" description="Helical" evidence="1">
    <location>
        <begin position="104"/>
        <end position="121"/>
    </location>
</feature>
<dbReference type="RefSeq" id="WP_377612072.1">
    <property type="nucleotide sequence ID" value="NZ_JBHUPA010000012.1"/>
</dbReference>
<comment type="caution">
    <text evidence="3">The sequence shown here is derived from an EMBL/GenBank/DDBJ whole genome shotgun (WGS) entry which is preliminary data.</text>
</comment>
<evidence type="ECO:0000313" key="3">
    <source>
        <dbReference type="EMBL" id="MFD2963944.1"/>
    </source>
</evidence>
<keyword evidence="1" id="KW-1133">Transmembrane helix</keyword>
<feature type="transmembrane region" description="Helical" evidence="1">
    <location>
        <begin position="186"/>
        <end position="206"/>
    </location>
</feature>
<keyword evidence="4" id="KW-1185">Reference proteome</keyword>
<evidence type="ECO:0000256" key="1">
    <source>
        <dbReference type="SAM" id="Phobius"/>
    </source>
</evidence>
<feature type="transmembrane region" description="Helical" evidence="1">
    <location>
        <begin position="21"/>
        <end position="41"/>
    </location>
</feature>
<dbReference type="PANTHER" id="PTHR30590">
    <property type="entry name" value="INNER MEMBRANE PROTEIN"/>
    <property type="match status" value="1"/>
</dbReference>
<feature type="transmembrane region" description="Helical" evidence="1">
    <location>
        <begin position="127"/>
        <end position="143"/>
    </location>
</feature>
<gene>
    <name evidence="3" type="ORF">ACFS6J_19200</name>
</gene>
<dbReference type="PANTHER" id="PTHR30590:SF2">
    <property type="entry name" value="INNER MEMBRANE PROTEIN"/>
    <property type="match status" value="1"/>
</dbReference>
<organism evidence="3 4">
    <name type="scientific">Olivibacter jilunii</name>
    <dbReference type="NCBI Taxonomy" id="985016"/>
    <lineage>
        <taxon>Bacteria</taxon>
        <taxon>Pseudomonadati</taxon>
        <taxon>Bacteroidota</taxon>
        <taxon>Sphingobacteriia</taxon>
        <taxon>Sphingobacteriales</taxon>
        <taxon>Sphingobacteriaceae</taxon>
        <taxon>Olivibacter</taxon>
    </lineage>
</organism>
<feature type="transmembrane region" description="Helical" evidence="1">
    <location>
        <begin position="227"/>
        <end position="245"/>
    </location>
</feature>
<keyword evidence="1" id="KW-0812">Transmembrane</keyword>
<feature type="transmembrane region" description="Helical" evidence="1">
    <location>
        <begin position="148"/>
        <end position="166"/>
    </location>
</feature>
<accession>A0ABW6B7F9</accession>
<feature type="transmembrane region" description="Helical" evidence="1">
    <location>
        <begin position="298"/>
        <end position="318"/>
    </location>
</feature>
<proteinExistence type="predicted"/>
<reference evidence="4" key="1">
    <citation type="journal article" date="2019" name="Int. J. Syst. Evol. Microbiol.">
        <title>The Global Catalogue of Microorganisms (GCM) 10K type strain sequencing project: providing services to taxonomists for standard genome sequencing and annotation.</title>
        <authorList>
            <consortium name="The Broad Institute Genomics Platform"/>
            <consortium name="The Broad Institute Genome Sequencing Center for Infectious Disease"/>
            <person name="Wu L."/>
            <person name="Ma J."/>
        </authorList>
    </citation>
    <scope>NUCLEOTIDE SEQUENCE [LARGE SCALE GENOMIC DNA]</scope>
    <source>
        <strain evidence="4">KCTC 23098</strain>
    </source>
</reference>
<protein>
    <submittedName>
        <fullName evidence="3">DUF418 domain-containing protein</fullName>
    </submittedName>
</protein>
<keyword evidence="1" id="KW-0472">Membrane</keyword>
<dbReference type="Proteomes" id="UP001597560">
    <property type="component" value="Unassembled WGS sequence"/>
</dbReference>
<dbReference type="InterPro" id="IPR052529">
    <property type="entry name" value="Bact_Transport_Assoc"/>
</dbReference>